<dbReference type="SUPFAM" id="SSF53474">
    <property type="entry name" value="alpha/beta-Hydrolases"/>
    <property type="match status" value="1"/>
</dbReference>
<reference evidence="1 2" key="1">
    <citation type="submission" date="2015-04" db="EMBL/GenBank/DDBJ databases">
        <title>Taxonomic description and genome sequence of Bacillus campisalis sp. nov., a novel member of the genus Bacillus isolated from solar saltern.</title>
        <authorList>
            <person name="Mathan Kumar R."/>
            <person name="Kaur G."/>
            <person name="Kumar A."/>
            <person name="Singh N.K."/>
            <person name="Kaur N."/>
            <person name="Kumar N."/>
            <person name="Mayilraj S."/>
        </authorList>
    </citation>
    <scope>NUCLEOTIDE SEQUENCE [LARGE SCALE GENOMIC DNA]</scope>
    <source>
        <strain evidence="1 2">SA2-6</strain>
    </source>
</reference>
<proteinExistence type="predicted"/>
<dbReference type="Pfam" id="PF11187">
    <property type="entry name" value="Mbeg1-like"/>
    <property type="match status" value="1"/>
</dbReference>
<gene>
    <name evidence="1" type="ORF">WQ57_05725</name>
</gene>
<dbReference type="AlphaFoldDB" id="A0A0M2T0U7"/>
<dbReference type="InterPro" id="IPR029058">
    <property type="entry name" value="AB_hydrolase_fold"/>
</dbReference>
<dbReference type="InterPro" id="IPR024499">
    <property type="entry name" value="Mbeg1-like"/>
</dbReference>
<dbReference type="OrthoDB" id="9769481at2"/>
<dbReference type="Proteomes" id="UP000034166">
    <property type="component" value="Unassembled WGS sequence"/>
</dbReference>
<comment type="caution">
    <text evidence="1">The sequence shown here is derived from an EMBL/GenBank/DDBJ whole genome shotgun (WGS) entry which is preliminary data.</text>
</comment>
<name>A0A0M2T0U7_9BACI</name>
<organism evidence="1 2">
    <name type="scientific">Mesobacillus campisalis</name>
    <dbReference type="NCBI Taxonomy" id="1408103"/>
    <lineage>
        <taxon>Bacteria</taxon>
        <taxon>Bacillati</taxon>
        <taxon>Bacillota</taxon>
        <taxon>Bacilli</taxon>
        <taxon>Bacillales</taxon>
        <taxon>Bacillaceae</taxon>
        <taxon>Mesobacillus</taxon>
    </lineage>
</organism>
<dbReference type="EMBL" id="LAYY01000005">
    <property type="protein sequence ID" value="KKK38852.1"/>
    <property type="molecule type" value="Genomic_DNA"/>
</dbReference>
<evidence type="ECO:0000313" key="1">
    <source>
        <dbReference type="EMBL" id="KKK38852.1"/>
    </source>
</evidence>
<accession>A0A0M2T0U7</accession>
<protein>
    <submittedName>
        <fullName evidence="1">Uncharacterized protein</fullName>
    </submittedName>
</protein>
<keyword evidence="2" id="KW-1185">Reference proteome</keyword>
<dbReference type="PATRIC" id="fig|1408103.3.peg.1286"/>
<sequence length="473" mass="52893">MSLDQLTDEEKHVLLTLSYVDLPNNQRLEGKSLEQIWQTAKYNFDEKDDTYHTLNDFITSRNFENSNLKGVTLVGYENFNPNEMNNSQGKSDSGFVGYAFKDSEDNSVAMFRGSESMGNFGHLKTDWSSNLEAGVGIPIQQQNEANAFYRNYMGDLDGERLVLGHSKGGNLASHVFVENLDDNVKSYVINAAPLYWWDLSDRQKEALKGDRNEFIVFKLDPVSQLGYVPYVDRTVGTKPRDSIFQVFNPFYTHGLAAVGGFDHNGNFSRSEKGANWSRDGINYLTAGLVFGASMTNPVLLKKASIYVQNVTPYIMAAAAKGLARTANYLRDESIKLVARLQQMNQALKSRLNSFFDDVAKKAAGLVAGLAGLMSAGSASAAYVEPVISVDIGRLKYYADRLQNLKRRTSHLNEMIDSLYWEAGILGLTHVLRADLSTSFDHRITQSISYLNNTANLLQRNERYLAQQAHSVRT</sequence>
<evidence type="ECO:0000313" key="2">
    <source>
        <dbReference type="Proteomes" id="UP000034166"/>
    </source>
</evidence>
<dbReference type="RefSeq" id="WP_046522786.1">
    <property type="nucleotide sequence ID" value="NZ_LAYY01000005.1"/>
</dbReference>